<gene>
    <name evidence="1" type="ORF">CCACVL1_29826</name>
</gene>
<name>A0A1R3FZV9_COCAP</name>
<proteinExistence type="predicted"/>
<reference evidence="1 2" key="1">
    <citation type="submission" date="2013-09" db="EMBL/GenBank/DDBJ databases">
        <title>Corchorus capsularis genome sequencing.</title>
        <authorList>
            <person name="Alam M."/>
            <person name="Haque M.S."/>
            <person name="Islam M.S."/>
            <person name="Emdad E.M."/>
            <person name="Islam M.M."/>
            <person name="Ahmed B."/>
            <person name="Halim A."/>
            <person name="Hossen Q.M.M."/>
            <person name="Hossain M.Z."/>
            <person name="Ahmed R."/>
            <person name="Khan M.M."/>
            <person name="Islam R."/>
            <person name="Rashid M.M."/>
            <person name="Khan S.A."/>
            <person name="Rahman M.S."/>
            <person name="Alam M."/>
        </authorList>
    </citation>
    <scope>NUCLEOTIDE SEQUENCE [LARGE SCALE GENOMIC DNA]</scope>
    <source>
        <strain evidence="2">cv. CVL-1</strain>
        <tissue evidence="1">Whole seedling</tissue>
    </source>
</reference>
<dbReference type="AlphaFoldDB" id="A0A1R3FZV9"/>
<organism evidence="1 2">
    <name type="scientific">Corchorus capsularis</name>
    <name type="common">Jute</name>
    <dbReference type="NCBI Taxonomy" id="210143"/>
    <lineage>
        <taxon>Eukaryota</taxon>
        <taxon>Viridiplantae</taxon>
        <taxon>Streptophyta</taxon>
        <taxon>Embryophyta</taxon>
        <taxon>Tracheophyta</taxon>
        <taxon>Spermatophyta</taxon>
        <taxon>Magnoliopsida</taxon>
        <taxon>eudicotyledons</taxon>
        <taxon>Gunneridae</taxon>
        <taxon>Pentapetalae</taxon>
        <taxon>rosids</taxon>
        <taxon>malvids</taxon>
        <taxon>Malvales</taxon>
        <taxon>Malvaceae</taxon>
        <taxon>Grewioideae</taxon>
        <taxon>Apeibeae</taxon>
        <taxon>Corchorus</taxon>
    </lineage>
</organism>
<dbReference type="Proteomes" id="UP000188268">
    <property type="component" value="Unassembled WGS sequence"/>
</dbReference>
<comment type="caution">
    <text evidence="1">The sequence shown here is derived from an EMBL/GenBank/DDBJ whole genome shotgun (WGS) entry which is preliminary data.</text>
</comment>
<dbReference type="EMBL" id="AWWV01015838">
    <property type="protein sequence ID" value="OMO51379.1"/>
    <property type="molecule type" value="Genomic_DNA"/>
</dbReference>
<keyword evidence="2" id="KW-1185">Reference proteome</keyword>
<dbReference type="Gramene" id="OMO51379">
    <property type="protein sequence ID" value="OMO51379"/>
    <property type="gene ID" value="CCACVL1_29826"/>
</dbReference>
<accession>A0A1R3FZV9</accession>
<protein>
    <submittedName>
        <fullName evidence="1">Uncharacterized protein</fullName>
    </submittedName>
</protein>
<sequence>MDKSCRNVSKLQCLTGETSIPPLPYEYDAKSYALLWLSRHTTFAILE</sequence>
<evidence type="ECO:0000313" key="2">
    <source>
        <dbReference type="Proteomes" id="UP000188268"/>
    </source>
</evidence>
<evidence type="ECO:0000313" key="1">
    <source>
        <dbReference type="EMBL" id="OMO51379.1"/>
    </source>
</evidence>